<protein>
    <submittedName>
        <fullName evidence="7">2-dehydro-3-deoxy-6-phosphogalactonate aldolase</fullName>
        <ecNumber evidence="7">4.1.2.21</ecNumber>
    </submittedName>
</protein>
<keyword evidence="8" id="KW-1185">Reference proteome</keyword>
<evidence type="ECO:0000256" key="6">
    <source>
        <dbReference type="SAM" id="MobiDB-lite"/>
    </source>
</evidence>
<comment type="similarity">
    <text evidence="2">Belongs to the KHG/KDPG aldolase family.</text>
</comment>
<dbReference type="Gene3D" id="3.30.420.300">
    <property type="entry name" value="2-keto-3-deoxy-galactonokinase, substrate binding domain"/>
    <property type="match status" value="1"/>
</dbReference>
<feature type="compositionally biased region" description="Low complexity" evidence="6">
    <location>
        <begin position="335"/>
        <end position="347"/>
    </location>
</feature>
<dbReference type="SUPFAM" id="SSF51569">
    <property type="entry name" value="Aldolase"/>
    <property type="match status" value="1"/>
</dbReference>
<evidence type="ECO:0000313" key="7">
    <source>
        <dbReference type="EMBL" id="TFD82494.1"/>
    </source>
</evidence>
<dbReference type="Pfam" id="PF01081">
    <property type="entry name" value="Aldolase"/>
    <property type="match status" value="1"/>
</dbReference>
<sequence length="575" mass="59958">MTSQSRARMIALDWGTTSCRAFLLGDDGGVLAERRQQSGVKALTASAASAGTPRTQAFEGAFEQLCGDWLETSPKLPVIACGMVGSNRGWVETPYRSLPVDLIDNGFVMTTFAARDGSVVHIIPGLIADQNVPDVIRGEETQVLGALGESPWAGSGNSGMDRIVLLPGTHSKWVRVVGTTVTAFKTFMTGEFFALLTTESTLSQLATPSGQTDWEAFDKGLDVAASAAGGGGILSTAFSARTFAMTGGLAADQVEDYLSGLLIGDEVAAAASLWQGVDVDEVLICGEADLSERYRRALVKFALPTPREISDSAATGMWRIAVAAGLVAHREQSHHTPPASPATATAPLRSTHLPRARKLTESSSTMSRTYIGLIAILRGLTVSDAVSVGECLYEAGFRTLEVPLNSPDPLPTISALEKVLPANCMVGAGTVVTVEQVRQCHEAGAQIIVSPNTDVAVIAETIRLGMLSFPGTATPSDAFAAIGAGATSVKIFPANQVGINGLKAWTAVVPKEIGLIPVGGVDAANIGEWMAAGATGFGIGSSLYKPGIAVEDLRQRAVAMIAAWDSALDSTRKSE</sequence>
<name>A0A4R9BGW8_9MICO</name>
<comment type="subunit">
    <text evidence="3">Homotrimer.</text>
</comment>
<comment type="pathway">
    <text evidence="1">Carbohydrate acid metabolism.</text>
</comment>
<evidence type="ECO:0000256" key="2">
    <source>
        <dbReference type="ARBA" id="ARBA00006906"/>
    </source>
</evidence>
<dbReference type="Gene3D" id="3.20.20.70">
    <property type="entry name" value="Aldolase class I"/>
    <property type="match status" value="1"/>
</dbReference>
<dbReference type="GO" id="GO:0034194">
    <property type="term" value="P:D-galactonate catabolic process"/>
    <property type="evidence" value="ECO:0007669"/>
    <property type="project" value="InterPro"/>
</dbReference>
<dbReference type="AlphaFoldDB" id="A0A4R9BGW8"/>
<dbReference type="InterPro" id="IPR007729">
    <property type="entry name" value="DGOK"/>
</dbReference>
<evidence type="ECO:0000256" key="5">
    <source>
        <dbReference type="ARBA" id="ARBA00023277"/>
    </source>
</evidence>
<dbReference type="OrthoDB" id="9805177at2"/>
<evidence type="ECO:0000256" key="3">
    <source>
        <dbReference type="ARBA" id="ARBA00011233"/>
    </source>
</evidence>
<accession>A0A4R9BGW8</accession>
<dbReference type="InterPro" id="IPR000887">
    <property type="entry name" value="Aldlse_KDPG_KHG"/>
</dbReference>
<dbReference type="PANTHER" id="PTHR30246:SF1">
    <property type="entry name" value="2-DEHYDRO-3-DEOXY-6-PHOSPHOGALACTONATE ALDOLASE-RELATED"/>
    <property type="match status" value="1"/>
</dbReference>
<dbReference type="CDD" id="cd24012">
    <property type="entry name" value="ASKHA_NBD_KDGal-kinase"/>
    <property type="match status" value="1"/>
</dbReference>
<proteinExistence type="inferred from homology"/>
<reference evidence="7 8" key="1">
    <citation type="submission" date="2019-03" db="EMBL/GenBank/DDBJ databases">
        <title>Genomics of glacier-inhabiting Cryobacterium strains.</title>
        <authorList>
            <person name="Liu Q."/>
            <person name="Xin Y.-H."/>
        </authorList>
    </citation>
    <scope>NUCLEOTIDE SEQUENCE [LARGE SCALE GENOMIC DNA]</scope>
    <source>
        <strain evidence="7 8">Hh4</strain>
    </source>
</reference>
<evidence type="ECO:0000256" key="1">
    <source>
        <dbReference type="ARBA" id="ARBA00004761"/>
    </source>
</evidence>
<dbReference type="Pfam" id="PF05035">
    <property type="entry name" value="DGOK"/>
    <property type="match status" value="1"/>
</dbReference>
<dbReference type="EC" id="4.1.2.21" evidence="7"/>
<organism evidence="7 8">
    <name type="scientific">Cryobacterium fucosi</name>
    <dbReference type="NCBI Taxonomy" id="1259157"/>
    <lineage>
        <taxon>Bacteria</taxon>
        <taxon>Bacillati</taxon>
        <taxon>Actinomycetota</taxon>
        <taxon>Actinomycetes</taxon>
        <taxon>Micrococcales</taxon>
        <taxon>Microbacteriaceae</taxon>
        <taxon>Cryobacterium</taxon>
    </lineage>
</organism>
<dbReference type="GO" id="GO:0008671">
    <property type="term" value="F:2-dehydro-3-deoxygalactonokinase activity"/>
    <property type="evidence" value="ECO:0007669"/>
    <property type="project" value="InterPro"/>
</dbReference>
<keyword evidence="4 7" id="KW-0456">Lyase</keyword>
<dbReference type="InterPro" id="IPR013785">
    <property type="entry name" value="Aldolase_TIM"/>
</dbReference>
<dbReference type="Gene3D" id="3.30.420.310">
    <property type="entry name" value="2-keto-3-deoxy-galactonokinase, C-terminal domain"/>
    <property type="match status" value="1"/>
</dbReference>
<dbReference type="PANTHER" id="PTHR30246">
    <property type="entry name" value="2-KETO-3-DEOXY-6-PHOSPHOGLUCONATE ALDOLASE"/>
    <property type="match status" value="1"/>
</dbReference>
<gene>
    <name evidence="7" type="ORF">E3T48_02190</name>
</gene>
<dbReference type="GO" id="GO:0008674">
    <property type="term" value="F:2-dehydro-3-deoxy-6-phosphogalactonate aldolase activity"/>
    <property type="evidence" value="ECO:0007669"/>
    <property type="project" value="UniProtKB-EC"/>
</dbReference>
<dbReference type="NCBIfam" id="NF006600">
    <property type="entry name" value="PRK09140.1"/>
    <property type="match status" value="1"/>
</dbReference>
<evidence type="ECO:0000313" key="8">
    <source>
        <dbReference type="Proteomes" id="UP000298313"/>
    </source>
</evidence>
<dbReference type="CDD" id="cd00452">
    <property type="entry name" value="KDPG_aldolase"/>
    <property type="match status" value="1"/>
</dbReference>
<dbReference type="InterPro" id="IPR042258">
    <property type="entry name" value="DGOK_N"/>
</dbReference>
<comment type="caution">
    <text evidence="7">The sequence shown here is derived from an EMBL/GenBank/DDBJ whole genome shotgun (WGS) entry which is preliminary data.</text>
</comment>
<feature type="region of interest" description="Disordered" evidence="6">
    <location>
        <begin position="331"/>
        <end position="359"/>
    </location>
</feature>
<dbReference type="EMBL" id="SOHH01000025">
    <property type="protein sequence ID" value="TFD82494.1"/>
    <property type="molecule type" value="Genomic_DNA"/>
</dbReference>
<keyword evidence="5" id="KW-0119">Carbohydrate metabolism</keyword>
<dbReference type="InterPro" id="IPR042257">
    <property type="entry name" value="DGOK_C"/>
</dbReference>
<evidence type="ECO:0000256" key="4">
    <source>
        <dbReference type="ARBA" id="ARBA00023239"/>
    </source>
</evidence>
<dbReference type="Proteomes" id="UP000298313">
    <property type="component" value="Unassembled WGS sequence"/>
</dbReference>